<protein>
    <recommendedName>
        <fullName evidence="3">Polymerase nucleotidyl transferase domain-containing protein</fullName>
    </recommendedName>
</protein>
<sequence>MIGNLERSIVKTVAWFSLFETPVTVFEIWKWILEPEREYALEEVYAALEGEGVRERLVGTDGFWTLRGMGGSATPTERRERFLDAARKYAKLRRAARYFALIPSIQSVSAANTLAWWNTRADSDIDLYITVRPGTIWMTRLLAVAPFALLGKRPGATELDPFCFSFFVTSDAPALSTFALPGGDPYLDLWIRSLVPVFACGSPDRSVRRHGAFRLFEPLARKLQMRRLPMRIKRSMNVDSRVVVTDQALKFHENDRREEYRDRWRQMITGI</sequence>
<gene>
    <name evidence="1" type="ORF">A2304_04600</name>
</gene>
<dbReference type="Proteomes" id="UP000176501">
    <property type="component" value="Unassembled WGS sequence"/>
</dbReference>
<evidence type="ECO:0000313" key="2">
    <source>
        <dbReference type="Proteomes" id="UP000176501"/>
    </source>
</evidence>
<name>A0A1F7WB14_9BACT</name>
<reference evidence="1 2" key="1">
    <citation type="journal article" date="2016" name="Nat. Commun.">
        <title>Thousands of microbial genomes shed light on interconnected biogeochemical processes in an aquifer system.</title>
        <authorList>
            <person name="Anantharaman K."/>
            <person name="Brown C.T."/>
            <person name="Hug L.A."/>
            <person name="Sharon I."/>
            <person name="Castelle C.J."/>
            <person name="Probst A.J."/>
            <person name="Thomas B.C."/>
            <person name="Singh A."/>
            <person name="Wilkins M.J."/>
            <person name="Karaoz U."/>
            <person name="Brodie E.L."/>
            <person name="Williams K.H."/>
            <person name="Hubbard S.S."/>
            <person name="Banfield J.F."/>
        </authorList>
    </citation>
    <scope>NUCLEOTIDE SEQUENCE [LARGE SCALE GENOMIC DNA]</scope>
</reference>
<dbReference type="AlphaFoldDB" id="A0A1F7WB14"/>
<evidence type="ECO:0008006" key="3">
    <source>
        <dbReference type="Google" id="ProtNLM"/>
    </source>
</evidence>
<evidence type="ECO:0000313" key="1">
    <source>
        <dbReference type="EMBL" id="OGL99274.1"/>
    </source>
</evidence>
<organism evidence="1 2">
    <name type="scientific">Candidatus Uhrbacteria bacterium RIFOXYB2_FULL_57_15</name>
    <dbReference type="NCBI Taxonomy" id="1802422"/>
    <lineage>
        <taxon>Bacteria</taxon>
        <taxon>Candidatus Uhriibacteriota</taxon>
    </lineage>
</organism>
<proteinExistence type="predicted"/>
<comment type="caution">
    <text evidence="1">The sequence shown here is derived from an EMBL/GenBank/DDBJ whole genome shotgun (WGS) entry which is preliminary data.</text>
</comment>
<dbReference type="EMBL" id="MGFE01000008">
    <property type="protein sequence ID" value="OGL99274.1"/>
    <property type="molecule type" value="Genomic_DNA"/>
</dbReference>
<accession>A0A1F7WB14</accession>